<dbReference type="EMBL" id="JAAEDL010000002">
    <property type="protein sequence ID" value="MBR0679527.1"/>
    <property type="molecule type" value="Genomic_DNA"/>
</dbReference>
<organism evidence="4 5">
    <name type="scientific">Neoroseomonas eburnea</name>
    <dbReference type="NCBI Taxonomy" id="1346889"/>
    <lineage>
        <taxon>Bacteria</taxon>
        <taxon>Pseudomonadati</taxon>
        <taxon>Pseudomonadota</taxon>
        <taxon>Alphaproteobacteria</taxon>
        <taxon>Acetobacterales</taxon>
        <taxon>Acetobacteraceae</taxon>
        <taxon>Neoroseomonas</taxon>
    </lineage>
</organism>
<name>A0A9X9X741_9PROT</name>
<gene>
    <name evidence="4" type="ORF">GXW74_03450</name>
</gene>
<feature type="region of interest" description="Disordered" evidence="2">
    <location>
        <begin position="218"/>
        <end position="244"/>
    </location>
</feature>
<dbReference type="InterPro" id="IPR001173">
    <property type="entry name" value="Glyco_trans_2-like"/>
</dbReference>
<dbReference type="RefSeq" id="WP_211844878.1">
    <property type="nucleotide sequence ID" value="NZ_JAAEDL010000002.1"/>
</dbReference>
<comment type="caution">
    <text evidence="4">The sequence shown here is derived from an EMBL/GenBank/DDBJ whole genome shotgun (WGS) entry which is preliminary data.</text>
</comment>
<dbReference type="InterPro" id="IPR029044">
    <property type="entry name" value="Nucleotide-diphossugar_trans"/>
</dbReference>
<dbReference type="SUPFAM" id="SSF53335">
    <property type="entry name" value="S-adenosyl-L-methionine-dependent methyltransferases"/>
    <property type="match status" value="1"/>
</dbReference>
<dbReference type="PANTHER" id="PTHR43179">
    <property type="entry name" value="RHAMNOSYLTRANSFERASE WBBL"/>
    <property type="match status" value="1"/>
</dbReference>
<dbReference type="Pfam" id="PF00535">
    <property type="entry name" value="Glycos_transf_2"/>
    <property type="match status" value="1"/>
</dbReference>
<dbReference type="Pfam" id="PF13692">
    <property type="entry name" value="Glyco_trans_1_4"/>
    <property type="match status" value="1"/>
</dbReference>
<dbReference type="Proteomes" id="UP001138709">
    <property type="component" value="Unassembled WGS sequence"/>
</dbReference>
<dbReference type="SUPFAM" id="SSF53448">
    <property type="entry name" value="Nucleotide-diphospho-sugar transferases"/>
    <property type="match status" value="1"/>
</dbReference>
<evidence type="ECO:0000313" key="5">
    <source>
        <dbReference type="Proteomes" id="UP001138709"/>
    </source>
</evidence>
<protein>
    <submittedName>
        <fullName evidence="4">Glycosyltransferase</fullName>
    </submittedName>
</protein>
<evidence type="ECO:0000256" key="1">
    <source>
        <dbReference type="SAM" id="Coils"/>
    </source>
</evidence>
<dbReference type="CDD" id="cd04186">
    <property type="entry name" value="GT_2_like_c"/>
    <property type="match status" value="1"/>
</dbReference>
<dbReference type="CDD" id="cd03801">
    <property type="entry name" value="GT4_PimA-like"/>
    <property type="match status" value="1"/>
</dbReference>
<dbReference type="SUPFAM" id="SSF53756">
    <property type="entry name" value="UDP-Glycosyltransferase/glycogen phosphorylase"/>
    <property type="match status" value="1"/>
</dbReference>
<reference evidence="4" key="1">
    <citation type="submission" date="2020-01" db="EMBL/GenBank/DDBJ databases">
        <authorList>
            <person name="Rat A."/>
        </authorList>
    </citation>
    <scope>NUCLEOTIDE SEQUENCE</scope>
    <source>
        <strain evidence="4">LMG 31228</strain>
    </source>
</reference>
<evidence type="ECO:0000256" key="2">
    <source>
        <dbReference type="SAM" id="MobiDB-lite"/>
    </source>
</evidence>
<dbReference type="Gene3D" id="3.90.550.10">
    <property type="entry name" value="Spore Coat Polysaccharide Biosynthesis Protein SpsA, Chain A"/>
    <property type="match status" value="1"/>
</dbReference>
<keyword evidence="1" id="KW-0175">Coiled coil</keyword>
<dbReference type="Gene3D" id="3.40.50.2000">
    <property type="entry name" value="Glycogen Phosphorylase B"/>
    <property type="match status" value="1"/>
</dbReference>
<dbReference type="Gene3D" id="3.40.50.150">
    <property type="entry name" value="Vaccinia Virus protein VP39"/>
    <property type="match status" value="1"/>
</dbReference>
<dbReference type="Pfam" id="PF05045">
    <property type="entry name" value="RgpF"/>
    <property type="match status" value="1"/>
</dbReference>
<evidence type="ECO:0000259" key="3">
    <source>
        <dbReference type="Pfam" id="PF00535"/>
    </source>
</evidence>
<feature type="coiled-coil region" evidence="1">
    <location>
        <begin position="278"/>
        <end position="349"/>
    </location>
</feature>
<feature type="domain" description="Glycosyltransferase 2-like" evidence="3">
    <location>
        <begin position="760"/>
        <end position="929"/>
    </location>
</feature>
<dbReference type="PANTHER" id="PTHR43179:SF7">
    <property type="entry name" value="RHAMNOSYLTRANSFERASE WBBL"/>
    <property type="match status" value="1"/>
</dbReference>
<reference evidence="4" key="2">
    <citation type="journal article" date="2021" name="Syst. Appl. Microbiol.">
        <title>Roseomonas hellenica sp. nov., isolated from roots of wild-growing Alkanna tinctoria.</title>
        <authorList>
            <person name="Rat A."/>
            <person name="Naranjo H.D."/>
            <person name="Lebbe L."/>
            <person name="Cnockaert M."/>
            <person name="Krigas N."/>
            <person name="Grigoriadou K."/>
            <person name="Maloupa E."/>
            <person name="Willems A."/>
        </authorList>
    </citation>
    <scope>NUCLEOTIDE SEQUENCE</scope>
    <source>
        <strain evidence="4">LMG 31228</strain>
    </source>
</reference>
<evidence type="ECO:0000313" key="4">
    <source>
        <dbReference type="EMBL" id="MBR0679527.1"/>
    </source>
</evidence>
<accession>A0A9X9X741</accession>
<dbReference type="CDD" id="cd02440">
    <property type="entry name" value="AdoMet_MTases"/>
    <property type="match status" value="1"/>
</dbReference>
<dbReference type="InterPro" id="IPR029063">
    <property type="entry name" value="SAM-dependent_MTases_sf"/>
</dbReference>
<dbReference type="Pfam" id="PF13578">
    <property type="entry name" value="Methyltransf_24"/>
    <property type="match status" value="1"/>
</dbReference>
<dbReference type="InterPro" id="IPR007739">
    <property type="entry name" value="RgpF"/>
</dbReference>
<keyword evidence="5" id="KW-1185">Reference proteome</keyword>
<proteinExistence type="predicted"/>
<sequence>MRPTLTELFLAHEGRISNKWEQYLSIYDHELAGFREAEEPARLVEIGVQNGGSLELWAKFLPPGSTILGIDVDPECAKLTFEGNVEILTGDATDPAELDRLLGDRQFDIVIDDGSHRSRDISATFRACFSRVAPGGLYLIEDLHASHRSAYGTGLRAPGAALEWLKGLVDAVHADHLEAGAAPDPDTLSFLRSMNGGIARIAFYDSVAAIERLPASKEAPHRRAFSDHAAGGAEPAKPFASPVPGHQTEVLPSAASAKVTGIDQSCCAPGPEGTQDELRRMQAERDAVQAQRDAAEAERETAVMALHAAEVEREVAEAARDAAAVERDAAAAERDAARAERDAALTERNAVAFRLSVIEASTIWRVTAPLRRAIGHVPALRTLFRRAARLGWWTATGQLPARLRERRAIQARAAAVVGEVESAREPVLLLPFSVQPEIATPQFRIAVLLHAFHLDQAEEFSRRLGAIPVPFSLCISTDTEEKAEALRRHFASGPAARLDVRVMPNRGRDIAPKIVGFHDVHAEHDLVLHLHTKASTHDPRLAPWRGFILDGLLGSTASVGSILEAFARLPRLGMVAPRNFPVIRPYMGWDVNFLPARRLAARMGIALAPDSPLDFPAGSMFWARSAALAPLLEAGLTVEDFAEEGAQTDGTLAHAVERLYFYACEKAGFRWVHAGSDKAIAPPERALHVATQADLEWAVSDQMPALLLPGRRPRPTPDALAGKEEALKQAFRTQCAADLSAFLVDGSRLVFPTRAAPRVSVILVLFNQAEFTFHCLQSLLREAEAGIEVIILDNGSTDATGALLDRLDGVRVIRSPENLHFLRGVNRAAQDAQGEHILLLNNDTRVAPGAIAAAVARLDAEPDLGAVGGPIVLLDGTLQEAGSIIFRDGACMGYGRGRDPGEAEFQFRRDVDYCSGAFLMVRRSLFERLGGFDEAFAPAYYEETDLCMRIRAAGFRVGYEPKARITHVEFGSSASSQTALALQARHRDIFVQRHRAALEAGHLPPTAPAVAARLRPGGAGRVLVIDDRVPFPALGAGYPRAARILREMAGGGWSATLYPMVVPTFSCEAAYEVLPPTIEIAVGAGATGLASFLRARTGCYDAVFVSRPHNMAAYARAIREAPDFAARTPLLYDAEAIFAGRDAMRAALGGQPAGAASRAMAREIALSAGARIVLAVTETEARKFRAGGRSDSRVLGHALMPNPVDGGPEGRHDILFVGALDEDDSPNTDSLVWFVQEVMPRLDARIGTDWVLKVVGRSGAARVRMLASPRVQLLGRVEDLTRLYSECRLFVAPTRYAAGIPMKVHEAASVGIPVVATNLLAGQLGWSNEAQLLAADSPEEFAAACERLWRDDALWIRLREAGLAAVAEDCSPERFRATLLDALRDVAGRTGFVVPTAVQG</sequence>